<dbReference type="GO" id="GO:0016301">
    <property type="term" value="F:kinase activity"/>
    <property type="evidence" value="ECO:0007669"/>
    <property type="project" value="UniProtKB-KW"/>
</dbReference>
<dbReference type="Gene3D" id="3.30.470.160">
    <property type="entry name" value="Inositol polyphosphate kinase"/>
    <property type="match status" value="1"/>
</dbReference>
<keyword evidence="2" id="KW-0808">Transferase</keyword>
<dbReference type="AlphaFoldDB" id="A0A9W7XEW2"/>
<protein>
    <recommendedName>
        <fullName evidence="5">PPM-type phosphatase domain-containing protein</fullName>
    </recommendedName>
</protein>
<dbReference type="InterPro" id="IPR036457">
    <property type="entry name" value="PPM-type-like_dom_sf"/>
</dbReference>
<dbReference type="Gene3D" id="3.60.40.10">
    <property type="entry name" value="PPM-type phosphatase domain"/>
    <property type="match status" value="1"/>
</dbReference>
<dbReference type="GO" id="GO:0004722">
    <property type="term" value="F:protein serine/threonine phosphatase activity"/>
    <property type="evidence" value="ECO:0007669"/>
    <property type="project" value="TreeGrafter"/>
</dbReference>
<dbReference type="SMART" id="SM00332">
    <property type="entry name" value="PP2Cc"/>
    <property type="match status" value="1"/>
</dbReference>
<dbReference type="InterPro" id="IPR001932">
    <property type="entry name" value="PPM-type_phosphatase-like_dom"/>
</dbReference>
<feature type="region of interest" description="Disordered" evidence="4">
    <location>
        <begin position="513"/>
        <end position="539"/>
    </location>
</feature>
<comment type="caution">
    <text evidence="6">The sequence shown here is derived from an EMBL/GenBank/DDBJ whole genome shotgun (WGS) entry which is preliminary data.</text>
</comment>
<name>A0A9W7XEW2_9FUNG</name>
<dbReference type="SMART" id="SM00331">
    <property type="entry name" value="PP2C_SIG"/>
    <property type="match status" value="1"/>
</dbReference>
<reference evidence="6" key="1">
    <citation type="submission" date="2022-07" db="EMBL/GenBank/DDBJ databases">
        <title>Phylogenomic reconstructions and comparative analyses of Kickxellomycotina fungi.</title>
        <authorList>
            <person name="Reynolds N.K."/>
            <person name="Stajich J.E."/>
            <person name="Barry K."/>
            <person name="Grigoriev I.V."/>
            <person name="Crous P."/>
            <person name="Smith M.E."/>
        </authorList>
    </citation>
    <scope>NUCLEOTIDE SEQUENCE</scope>
    <source>
        <strain evidence="6">NBRC 105413</strain>
    </source>
</reference>
<comment type="similarity">
    <text evidence="1">Belongs to the inositol phosphokinase (IPK) family.</text>
</comment>
<evidence type="ECO:0000259" key="5">
    <source>
        <dbReference type="PROSITE" id="PS51746"/>
    </source>
</evidence>
<dbReference type="SUPFAM" id="SSF81606">
    <property type="entry name" value="PP2C-like"/>
    <property type="match status" value="1"/>
</dbReference>
<sequence length="906" mass="100788">MENKVLSLILAFADKKELKEFKCQIHRHGGILSACNDKVIPKQFIEREHKLYEVSLEHPLVNSFLPKYYGSLGLDESAIEHATKDLEFSLGSYWNRNTLQGPVATMLVKTKGRTIVHIGFSISGISRPSEPRFDREWLHKLNLKTIVTEGLVSFFFFEMAETQVSPEYCRFVVEQFISEVEKYCDVVAKSETRMLCSSLLLAYDVSRSKYERYLTGDKGVCSVGRPSADPAASLPNSFQSQLLNMRAIDIGRGHWLPGEGPDEHSMGADSKHLTWVFQRLGREARTRIALRRSAQHLLSGALNSIFQAHALPQESEHEPSVDGGRASLKSLQKWKPKRGINAGLVAEARTKGSIRLSPKQQQQQLQSIDVLKSRQPVTNCNKQAEKAEHVHSSAREDTPIFFTRRRRWMPWKAVASWDFPTLNSSFPFTIPSIPTGIFLFAQQTGHSSMPSGVMMPPGLGTSARKFHSVSLNRQPGVPVDGDEDGGGSSSAFADAAPLSAQALQAEIAAKLKASQNMKSPQPNFSRRAENSQSSARLKSPKNYMFAHAATGIPKFENRVPLPKKAVVSLGSAANRESVRIFGLDGTEEEMATSAGEDAFFHRSDALGIADGVGGWAGVKDADPSLFARRLMHHVCLEIQRYEDIDDEMFSYYYEAAPVDILRRAYDITLDEMEAMATRGSSTACVVVLRGDELRVANLGDCGLTVVRQGDMVYRTEEQQHSFNFPYQLSTETHSDRPSDAQVFRLKIQKGDIIIVGSDGVFDNLFDEDILEEVNQHLPPMMRAEGEPELKYSNDSLWYESQQSNDRLEALCENAAPENVVAAGPTSSKVISAPPKFSLPQFHIDPSAISLAIAKRAKLVSEDTRYAESPFQMRAMQEGLYYQGGKRDDITVVVAVVTDLEDTPDRR</sequence>
<keyword evidence="3" id="KW-0418">Kinase</keyword>
<evidence type="ECO:0000256" key="1">
    <source>
        <dbReference type="ARBA" id="ARBA00007374"/>
    </source>
</evidence>
<dbReference type="Pfam" id="PF13672">
    <property type="entry name" value="PP2C_2"/>
    <property type="match status" value="1"/>
</dbReference>
<accession>A0A9W7XEW2</accession>
<dbReference type="InterPro" id="IPR005522">
    <property type="entry name" value="IPK"/>
</dbReference>
<evidence type="ECO:0000256" key="2">
    <source>
        <dbReference type="ARBA" id="ARBA00022679"/>
    </source>
</evidence>
<dbReference type="InterPro" id="IPR038286">
    <property type="entry name" value="IPK_sf"/>
</dbReference>
<dbReference type="InterPro" id="IPR039123">
    <property type="entry name" value="PPTC7"/>
</dbReference>
<dbReference type="Proteomes" id="UP001145021">
    <property type="component" value="Unassembled WGS sequence"/>
</dbReference>
<evidence type="ECO:0000313" key="7">
    <source>
        <dbReference type="Proteomes" id="UP001145021"/>
    </source>
</evidence>
<proteinExistence type="inferred from homology"/>
<dbReference type="SUPFAM" id="SSF56104">
    <property type="entry name" value="SAICAR synthase-like"/>
    <property type="match status" value="1"/>
</dbReference>
<dbReference type="PROSITE" id="PS51746">
    <property type="entry name" value="PPM_2"/>
    <property type="match status" value="1"/>
</dbReference>
<feature type="compositionally biased region" description="Polar residues" evidence="4">
    <location>
        <begin position="513"/>
        <end position="536"/>
    </location>
</feature>
<dbReference type="Pfam" id="PF03770">
    <property type="entry name" value="IPK"/>
    <property type="match status" value="1"/>
</dbReference>
<dbReference type="GO" id="GO:0032958">
    <property type="term" value="P:inositol phosphate biosynthetic process"/>
    <property type="evidence" value="ECO:0007669"/>
    <property type="project" value="InterPro"/>
</dbReference>
<keyword evidence="7" id="KW-1185">Reference proteome</keyword>
<dbReference type="PANTHER" id="PTHR12320">
    <property type="entry name" value="PROTEIN PHOSPHATASE 2C"/>
    <property type="match status" value="1"/>
</dbReference>
<organism evidence="6 7">
    <name type="scientific">Coemansia asiatica</name>
    <dbReference type="NCBI Taxonomy" id="1052880"/>
    <lineage>
        <taxon>Eukaryota</taxon>
        <taxon>Fungi</taxon>
        <taxon>Fungi incertae sedis</taxon>
        <taxon>Zoopagomycota</taxon>
        <taxon>Kickxellomycotina</taxon>
        <taxon>Kickxellomycetes</taxon>
        <taxon>Kickxellales</taxon>
        <taxon>Kickxellaceae</taxon>
        <taxon>Coemansia</taxon>
    </lineage>
</organism>
<gene>
    <name evidence="6" type="ORF">LPJ64_005172</name>
</gene>
<evidence type="ECO:0000256" key="3">
    <source>
        <dbReference type="ARBA" id="ARBA00022777"/>
    </source>
</evidence>
<dbReference type="PANTHER" id="PTHR12320:SF84">
    <property type="entry name" value="PROTEIN PHOSPHATASE"/>
    <property type="match status" value="1"/>
</dbReference>
<evidence type="ECO:0000256" key="4">
    <source>
        <dbReference type="SAM" id="MobiDB-lite"/>
    </source>
</evidence>
<dbReference type="EMBL" id="JANBOH010000306">
    <property type="protein sequence ID" value="KAJ1643017.1"/>
    <property type="molecule type" value="Genomic_DNA"/>
</dbReference>
<feature type="domain" description="PPM-type phosphatase" evidence="5">
    <location>
        <begin position="580"/>
        <end position="896"/>
    </location>
</feature>
<evidence type="ECO:0000313" key="6">
    <source>
        <dbReference type="EMBL" id="KAJ1643017.1"/>
    </source>
</evidence>